<reference evidence="1 2" key="1">
    <citation type="submission" date="2018-03" db="EMBL/GenBank/DDBJ databases">
        <title>The ancient ancestry and fast evolution of plastids.</title>
        <authorList>
            <person name="Moore K.R."/>
            <person name="Magnabosco C."/>
            <person name="Momper L."/>
            <person name="Gold D.A."/>
            <person name="Bosak T."/>
            <person name="Fournier G.P."/>
        </authorList>
    </citation>
    <scope>NUCLEOTIDE SEQUENCE [LARGE SCALE GENOMIC DNA]</scope>
    <source>
        <strain evidence="1 2">CCALA 015</strain>
    </source>
</reference>
<gene>
    <name evidence="1" type="ORF">C7B81_09740</name>
</gene>
<accession>A0ABX5F6N8</accession>
<evidence type="ECO:0000313" key="2">
    <source>
        <dbReference type="Proteomes" id="UP000238218"/>
    </source>
</evidence>
<organism evidence="1 2">
    <name type="scientific">Aphanothece cf. minutissima CCALA 015</name>
    <dbReference type="NCBI Taxonomy" id="2107695"/>
    <lineage>
        <taxon>Bacteria</taxon>
        <taxon>Bacillati</taxon>
        <taxon>Cyanobacteriota</taxon>
        <taxon>Cyanophyceae</taxon>
        <taxon>Oscillatoriophycideae</taxon>
        <taxon>Chroococcales</taxon>
        <taxon>Aphanothecaceae</taxon>
        <taxon>Aphanothece</taxon>
    </lineage>
</organism>
<dbReference type="Proteomes" id="UP000238218">
    <property type="component" value="Unassembled WGS sequence"/>
</dbReference>
<keyword evidence="2" id="KW-1185">Reference proteome</keyword>
<protein>
    <submittedName>
        <fullName evidence="1">Uncharacterized protein</fullName>
    </submittedName>
</protein>
<comment type="caution">
    <text evidence="1">The sequence shown here is derived from an EMBL/GenBank/DDBJ whole genome shotgun (WGS) entry which is preliminary data.</text>
</comment>
<dbReference type="RefSeq" id="WP_106221265.1">
    <property type="nucleotide sequence ID" value="NZ_PVWP01000006.1"/>
</dbReference>
<proteinExistence type="predicted"/>
<sequence>MAIPTSAGLRPVLLGGLSSAGVPLALMTAIVVPFATPALAQGQTPNQPLAIEARPGLSPPPCRLVVPRSEAVLQPLRIHPSQVTQKNGMGCLSAADALYGPDGCPAQLCGQQRGFQVPMPDLGGP</sequence>
<name>A0ABX5F6N8_9CHRO</name>
<evidence type="ECO:0000313" key="1">
    <source>
        <dbReference type="EMBL" id="PSB37229.1"/>
    </source>
</evidence>
<dbReference type="EMBL" id="PVWP01000006">
    <property type="protein sequence ID" value="PSB37229.1"/>
    <property type="molecule type" value="Genomic_DNA"/>
</dbReference>